<dbReference type="FunFam" id="3.30.565.10:FF:000006">
    <property type="entry name" value="Sensor histidine kinase WalK"/>
    <property type="match status" value="1"/>
</dbReference>
<dbReference type="InterPro" id="IPR003660">
    <property type="entry name" value="HAMP_dom"/>
</dbReference>
<feature type="transmembrane region" description="Helical" evidence="14">
    <location>
        <begin position="173"/>
        <end position="195"/>
    </location>
</feature>
<dbReference type="GO" id="GO:0005524">
    <property type="term" value="F:ATP binding"/>
    <property type="evidence" value="ECO:0007669"/>
    <property type="project" value="UniProtKB-KW"/>
</dbReference>
<keyword evidence="6" id="KW-0808">Transferase</keyword>
<feature type="domain" description="HAMP" evidence="16">
    <location>
        <begin position="192"/>
        <end position="244"/>
    </location>
</feature>
<dbReference type="PROSITE" id="PS50109">
    <property type="entry name" value="HIS_KIN"/>
    <property type="match status" value="1"/>
</dbReference>
<evidence type="ECO:0000256" key="3">
    <source>
        <dbReference type="ARBA" id="ARBA00012438"/>
    </source>
</evidence>
<dbReference type="CDD" id="cd00082">
    <property type="entry name" value="HisKA"/>
    <property type="match status" value="1"/>
</dbReference>
<dbReference type="GO" id="GO:0000155">
    <property type="term" value="F:phosphorelay sensor kinase activity"/>
    <property type="evidence" value="ECO:0007669"/>
    <property type="project" value="InterPro"/>
</dbReference>
<evidence type="ECO:0000256" key="14">
    <source>
        <dbReference type="SAM" id="Phobius"/>
    </source>
</evidence>
<accession>A0A371AYG6</accession>
<dbReference type="InterPro" id="IPR050398">
    <property type="entry name" value="HssS/ArlS-like"/>
</dbReference>
<evidence type="ECO:0000256" key="12">
    <source>
        <dbReference type="ARBA" id="ARBA00023012"/>
    </source>
</evidence>
<dbReference type="RefSeq" id="WP_115480812.1">
    <property type="nucleotide sequence ID" value="NZ_QRCT01000012.1"/>
</dbReference>
<evidence type="ECO:0000256" key="8">
    <source>
        <dbReference type="ARBA" id="ARBA00022741"/>
    </source>
</evidence>
<dbReference type="PROSITE" id="PS50885">
    <property type="entry name" value="HAMP"/>
    <property type="match status" value="1"/>
</dbReference>
<evidence type="ECO:0000313" key="18">
    <source>
        <dbReference type="Proteomes" id="UP000255036"/>
    </source>
</evidence>
<gene>
    <name evidence="17" type="ORF">DWV06_03695</name>
</gene>
<keyword evidence="8" id="KW-0547">Nucleotide-binding</keyword>
<dbReference type="SUPFAM" id="SSF55874">
    <property type="entry name" value="ATPase domain of HSP90 chaperone/DNA topoisomerase II/histidine kinase"/>
    <property type="match status" value="1"/>
</dbReference>
<dbReference type="InterPro" id="IPR004358">
    <property type="entry name" value="Sig_transdc_His_kin-like_C"/>
</dbReference>
<dbReference type="Gene3D" id="1.10.287.130">
    <property type="match status" value="1"/>
</dbReference>
<evidence type="ECO:0000256" key="11">
    <source>
        <dbReference type="ARBA" id="ARBA00022989"/>
    </source>
</evidence>
<dbReference type="Pfam" id="PF02518">
    <property type="entry name" value="HATPase_c"/>
    <property type="match status" value="1"/>
</dbReference>
<dbReference type="InterPro" id="IPR036890">
    <property type="entry name" value="HATPase_C_sf"/>
</dbReference>
<keyword evidence="4" id="KW-1003">Cell membrane</keyword>
<dbReference type="CDD" id="cd06225">
    <property type="entry name" value="HAMP"/>
    <property type="match status" value="1"/>
</dbReference>
<keyword evidence="9 17" id="KW-0418">Kinase</keyword>
<dbReference type="OrthoDB" id="9813151at2"/>
<feature type="transmembrane region" description="Helical" evidence="14">
    <location>
        <begin position="6"/>
        <end position="27"/>
    </location>
</feature>
<keyword evidence="13 14" id="KW-0472">Membrane</keyword>
<dbReference type="CDD" id="cd00075">
    <property type="entry name" value="HATPase"/>
    <property type="match status" value="1"/>
</dbReference>
<evidence type="ECO:0000259" key="16">
    <source>
        <dbReference type="PROSITE" id="PS50885"/>
    </source>
</evidence>
<dbReference type="Gene3D" id="6.10.340.10">
    <property type="match status" value="1"/>
</dbReference>
<dbReference type="Pfam" id="PF00512">
    <property type="entry name" value="HisKA"/>
    <property type="match status" value="1"/>
</dbReference>
<dbReference type="InterPro" id="IPR003594">
    <property type="entry name" value="HATPase_dom"/>
</dbReference>
<evidence type="ECO:0000256" key="6">
    <source>
        <dbReference type="ARBA" id="ARBA00022679"/>
    </source>
</evidence>
<evidence type="ECO:0000256" key="4">
    <source>
        <dbReference type="ARBA" id="ARBA00022475"/>
    </source>
</evidence>
<evidence type="ECO:0000256" key="10">
    <source>
        <dbReference type="ARBA" id="ARBA00022840"/>
    </source>
</evidence>
<dbReference type="Proteomes" id="UP000255036">
    <property type="component" value="Unassembled WGS sequence"/>
</dbReference>
<dbReference type="SUPFAM" id="SSF47384">
    <property type="entry name" value="Homodimeric domain of signal transducing histidine kinase"/>
    <property type="match status" value="1"/>
</dbReference>
<evidence type="ECO:0000256" key="2">
    <source>
        <dbReference type="ARBA" id="ARBA00004651"/>
    </source>
</evidence>
<protein>
    <recommendedName>
        <fullName evidence="3">histidine kinase</fullName>
        <ecNumber evidence="3">2.7.13.3</ecNumber>
    </recommendedName>
</protein>
<dbReference type="InterPro" id="IPR036097">
    <property type="entry name" value="HisK_dim/P_sf"/>
</dbReference>
<dbReference type="EMBL" id="QRCT01000012">
    <property type="protein sequence ID" value="RDU24579.1"/>
    <property type="molecule type" value="Genomic_DNA"/>
</dbReference>
<dbReference type="InterPro" id="IPR003661">
    <property type="entry name" value="HisK_dim/P_dom"/>
</dbReference>
<dbReference type="InterPro" id="IPR005467">
    <property type="entry name" value="His_kinase_dom"/>
</dbReference>
<dbReference type="GO" id="GO:0005886">
    <property type="term" value="C:plasma membrane"/>
    <property type="evidence" value="ECO:0007669"/>
    <property type="project" value="UniProtKB-SubCell"/>
</dbReference>
<keyword evidence="5" id="KW-0597">Phosphoprotein</keyword>
<keyword evidence="11 14" id="KW-1133">Transmembrane helix</keyword>
<dbReference type="SMART" id="SM00387">
    <property type="entry name" value="HATPase_c"/>
    <property type="match status" value="1"/>
</dbReference>
<dbReference type="PANTHER" id="PTHR45528">
    <property type="entry name" value="SENSOR HISTIDINE KINASE CPXA"/>
    <property type="match status" value="1"/>
</dbReference>
<sequence length="475" mass="54406">MKRNLLPKFIIGYIIFGILGFITVSTFSSRLIERYFINKQAHALYREANLIAGKYVINYYNKHVTQDDLKYHFSIIADYLESDIWFLGTNGTIILNTNPSETSSTMSIISDFNPNAQGSNWYQIGNYYNSFKKSMLSVTVPVISNYKIANYLVIHYPISSIYRSASELVNTVYITYGIIFLCSLIIFIIFFWQIYLPLTRLIKAAKEYTDGNFEYKLPVPKNDELGYLGVSLSYMAKELNTLEDYQKKFVANISHDFRSPLTSIKGYIEAIADGTIPPEYHEKYLNTVLYETERLTKLTQSLLTLNNIDSKKNMLEITDFDINRIIKQTAETFEGTCKKKKISIELLFADKTLYVSADMGKIQQVLYNLIDNAIKFSHDNSVITIETTTKYEKVFLSVKDSGIGIPKDSLKKIFERFYKTDLSRGKDKKGTGLGLSIVKEIVQSHNENINVISTEGVGTEFIFTLLKSKNRPKNP</sequence>
<comment type="caution">
    <text evidence="17">The sequence shown here is derived from an EMBL/GenBank/DDBJ whole genome shotgun (WGS) entry which is preliminary data.</text>
</comment>
<dbReference type="Pfam" id="PF00672">
    <property type="entry name" value="HAMP"/>
    <property type="match status" value="1"/>
</dbReference>
<evidence type="ECO:0000256" key="9">
    <source>
        <dbReference type="ARBA" id="ARBA00022777"/>
    </source>
</evidence>
<dbReference type="Gene3D" id="3.30.565.10">
    <property type="entry name" value="Histidine kinase-like ATPase, C-terminal domain"/>
    <property type="match status" value="1"/>
</dbReference>
<keyword evidence="7 14" id="KW-0812">Transmembrane</keyword>
<keyword evidence="12" id="KW-0902">Two-component regulatory system</keyword>
<dbReference type="SMART" id="SM00304">
    <property type="entry name" value="HAMP"/>
    <property type="match status" value="1"/>
</dbReference>
<dbReference type="AlphaFoldDB" id="A0A371AYG6"/>
<keyword evidence="18" id="KW-1185">Reference proteome</keyword>
<evidence type="ECO:0000256" key="7">
    <source>
        <dbReference type="ARBA" id="ARBA00022692"/>
    </source>
</evidence>
<evidence type="ECO:0000256" key="5">
    <source>
        <dbReference type="ARBA" id="ARBA00022553"/>
    </source>
</evidence>
<evidence type="ECO:0000313" key="17">
    <source>
        <dbReference type="EMBL" id="RDU24579.1"/>
    </source>
</evidence>
<proteinExistence type="predicted"/>
<reference evidence="17 18" key="1">
    <citation type="submission" date="2018-07" db="EMBL/GenBank/DDBJ databases">
        <title>Anaerosacharophilus polymeroproducens gen. nov. sp. nov., an anaerobic bacterium isolated from salt field.</title>
        <authorList>
            <person name="Kim W."/>
            <person name="Yang S.-H."/>
            <person name="Oh J."/>
            <person name="Lee J.-H."/>
            <person name="Kwon K.K."/>
        </authorList>
    </citation>
    <scope>NUCLEOTIDE SEQUENCE [LARGE SCALE GENOMIC DNA]</scope>
    <source>
        <strain evidence="17 18">MCWD5</strain>
    </source>
</reference>
<evidence type="ECO:0000256" key="13">
    <source>
        <dbReference type="ARBA" id="ARBA00023136"/>
    </source>
</evidence>
<evidence type="ECO:0000259" key="15">
    <source>
        <dbReference type="PROSITE" id="PS50109"/>
    </source>
</evidence>
<evidence type="ECO:0000256" key="1">
    <source>
        <dbReference type="ARBA" id="ARBA00000085"/>
    </source>
</evidence>
<comment type="catalytic activity">
    <reaction evidence="1">
        <text>ATP + protein L-histidine = ADP + protein N-phospho-L-histidine.</text>
        <dbReference type="EC" id="2.7.13.3"/>
    </reaction>
</comment>
<comment type="subcellular location">
    <subcellularLocation>
        <location evidence="2">Cell membrane</location>
        <topology evidence="2">Multi-pass membrane protein</topology>
    </subcellularLocation>
</comment>
<dbReference type="SMART" id="SM00388">
    <property type="entry name" value="HisKA"/>
    <property type="match status" value="1"/>
</dbReference>
<dbReference type="FunFam" id="1.10.287.130:FF:000001">
    <property type="entry name" value="Two-component sensor histidine kinase"/>
    <property type="match status" value="1"/>
</dbReference>
<dbReference type="EC" id="2.7.13.3" evidence="3"/>
<feature type="domain" description="Histidine kinase" evidence="15">
    <location>
        <begin position="252"/>
        <end position="469"/>
    </location>
</feature>
<dbReference type="SUPFAM" id="SSF158472">
    <property type="entry name" value="HAMP domain-like"/>
    <property type="match status" value="1"/>
</dbReference>
<keyword evidence="10" id="KW-0067">ATP-binding</keyword>
<dbReference type="PANTHER" id="PTHR45528:SF1">
    <property type="entry name" value="SENSOR HISTIDINE KINASE CPXA"/>
    <property type="match status" value="1"/>
</dbReference>
<dbReference type="PRINTS" id="PR00344">
    <property type="entry name" value="BCTRLSENSOR"/>
</dbReference>
<name>A0A371AYG6_9FIRM</name>
<organism evidence="17 18">
    <name type="scientific">Anaerosacchariphilus polymeriproducens</name>
    <dbReference type="NCBI Taxonomy" id="1812858"/>
    <lineage>
        <taxon>Bacteria</taxon>
        <taxon>Bacillati</taxon>
        <taxon>Bacillota</taxon>
        <taxon>Clostridia</taxon>
        <taxon>Lachnospirales</taxon>
        <taxon>Lachnospiraceae</taxon>
        <taxon>Anaerosacchariphilus</taxon>
    </lineage>
</organism>